<protein>
    <recommendedName>
        <fullName evidence="6">Thioredoxin peroxidase</fullName>
    </recommendedName>
</protein>
<dbReference type="CDD" id="cd03015">
    <property type="entry name" value="PRX_Typ2cys"/>
    <property type="match status" value="1"/>
</dbReference>
<dbReference type="Pfam" id="PF00578">
    <property type="entry name" value="AhpC-TSA"/>
    <property type="match status" value="1"/>
</dbReference>
<dbReference type="PIRSF" id="PIRSF000239">
    <property type="entry name" value="AHPC"/>
    <property type="match status" value="1"/>
</dbReference>
<evidence type="ECO:0000313" key="10">
    <source>
        <dbReference type="EMBL" id="AUN97227.1"/>
    </source>
</evidence>
<dbReference type="KEGG" id="bsto:C0V70_03700"/>
<evidence type="ECO:0000259" key="9">
    <source>
        <dbReference type="PROSITE" id="PS51352"/>
    </source>
</evidence>
<evidence type="ECO:0000256" key="5">
    <source>
        <dbReference type="ARBA" id="ARBA00023157"/>
    </source>
</evidence>
<dbReference type="GO" id="GO:0033554">
    <property type="term" value="P:cellular response to stress"/>
    <property type="evidence" value="ECO:0007669"/>
    <property type="project" value="TreeGrafter"/>
</dbReference>
<organism evidence="10 11">
    <name type="scientific">Bacteriovorax stolpii</name>
    <name type="common">Bdellovibrio stolpii</name>
    <dbReference type="NCBI Taxonomy" id="960"/>
    <lineage>
        <taxon>Bacteria</taxon>
        <taxon>Pseudomonadati</taxon>
        <taxon>Bdellovibrionota</taxon>
        <taxon>Bacteriovoracia</taxon>
        <taxon>Bacteriovoracales</taxon>
        <taxon>Bacteriovoracaceae</taxon>
        <taxon>Bacteriovorax</taxon>
    </lineage>
</organism>
<feature type="domain" description="Thioredoxin" evidence="9">
    <location>
        <begin position="7"/>
        <end position="165"/>
    </location>
</feature>
<comment type="function">
    <text evidence="7">Thiol-specific peroxidase that catalyzes the reduction of hydrogen peroxide and organic hydroperoxides to water and alcohols, respectively. Plays a role in cell protection against oxidative stress by detoxifying peroxides.</text>
</comment>
<dbReference type="GO" id="GO:0005829">
    <property type="term" value="C:cytosol"/>
    <property type="evidence" value="ECO:0007669"/>
    <property type="project" value="TreeGrafter"/>
</dbReference>
<dbReference type="GO" id="GO:0008379">
    <property type="term" value="F:thioredoxin peroxidase activity"/>
    <property type="evidence" value="ECO:0007669"/>
    <property type="project" value="TreeGrafter"/>
</dbReference>
<proteinExistence type="inferred from homology"/>
<dbReference type="OrthoDB" id="5292101at2"/>
<dbReference type="Proteomes" id="UP000235584">
    <property type="component" value="Chromosome"/>
</dbReference>
<keyword evidence="11" id="KW-1185">Reference proteome</keyword>
<dbReference type="Gene3D" id="3.40.30.10">
    <property type="entry name" value="Glutaredoxin"/>
    <property type="match status" value="1"/>
</dbReference>
<evidence type="ECO:0000256" key="7">
    <source>
        <dbReference type="ARBA" id="ARBA00037420"/>
    </source>
</evidence>
<dbReference type="PANTHER" id="PTHR10681:SF128">
    <property type="entry name" value="THIOREDOXIN-DEPENDENT PEROXIDE REDUCTASE, MITOCHONDRIAL"/>
    <property type="match status" value="1"/>
</dbReference>
<evidence type="ECO:0000256" key="3">
    <source>
        <dbReference type="ARBA" id="ARBA00022862"/>
    </source>
</evidence>
<gene>
    <name evidence="10" type="ORF">C0V70_03700</name>
</gene>
<dbReference type="PANTHER" id="PTHR10681">
    <property type="entry name" value="THIOREDOXIN PEROXIDASE"/>
    <property type="match status" value="1"/>
</dbReference>
<dbReference type="Pfam" id="PF10417">
    <property type="entry name" value="1-cysPrx_C"/>
    <property type="match status" value="1"/>
</dbReference>
<evidence type="ECO:0000256" key="8">
    <source>
        <dbReference type="PIRSR" id="PIRSR000239-1"/>
    </source>
</evidence>
<keyword evidence="4" id="KW-0560">Oxidoreductase</keyword>
<dbReference type="GO" id="GO:0042744">
    <property type="term" value="P:hydrogen peroxide catabolic process"/>
    <property type="evidence" value="ECO:0007669"/>
    <property type="project" value="TreeGrafter"/>
</dbReference>
<dbReference type="InterPro" id="IPR024706">
    <property type="entry name" value="Peroxiredoxin_AhpC-typ"/>
</dbReference>
<keyword evidence="3" id="KW-0049">Antioxidant</keyword>
<keyword evidence="5" id="KW-1015">Disulfide bond</keyword>
<reference evidence="10 11" key="1">
    <citation type="submission" date="2018-01" db="EMBL/GenBank/DDBJ databases">
        <title>Complete genome sequence of Bacteriovorax stolpii DSM12778.</title>
        <authorList>
            <person name="Tang B."/>
            <person name="Chang J."/>
        </authorList>
    </citation>
    <scope>NUCLEOTIDE SEQUENCE [LARGE SCALE GENOMIC DNA]</scope>
    <source>
        <strain evidence="10 11">DSM 12778</strain>
    </source>
</reference>
<dbReference type="InterPro" id="IPR036249">
    <property type="entry name" value="Thioredoxin-like_sf"/>
</dbReference>
<dbReference type="EMBL" id="CP025704">
    <property type="protein sequence ID" value="AUN97227.1"/>
    <property type="molecule type" value="Genomic_DNA"/>
</dbReference>
<evidence type="ECO:0000256" key="6">
    <source>
        <dbReference type="ARBA" id="ARBA00032824"/>
    </source>
</evidence>
<evidence type="ECO:0000313" key="11">
    <source>
        <dbReference type="Proteomes" id="UP000235584"/>
    </source>
</evidence>
<dbReference type="FunFam" id="3.40.30.10:FF:000003">
    <property type="entry name" value="Peroxiredoxin 1"/>
    <property type="match status" value="1"/>
</dbReference>
<feature type="active site" description="Cysteine sulfenic acid (-SOH) intermediate; for peroxidase activity" evidence="8">
    <location>
        <position position="53"/>
    </location>
</feature>
<dbReference type="InterPro" id="IPR019479">
    <property type="entry name" value="Peroxiredoxin_C"/>
</dbReference>
<accession>A0A2K9NP07</accession>
<dbReference type="SUPFAM" id="SSF52833">
    <property type="entry name" value="Thioredoxin-like"/>
    <property type="match status" value="1"/>
</dbReference>
<dbReference type="GO" id="GO:0045454">
    <property type="term" value="P:cell redox homeostasis"/>
    <property type="evidence" value="ECO:0007669"/>
    <property type="project" value="TreeGrafter"/>
</dbReference>
<name>A0A2K9NP07_BACTC</name>
<dbReference type="InterPro" id="IPR013766">
    <property type="entry name" value="Thioredoxin_domain"/>
</dbReference>
<dbReference type="PROSITE" id="PS51352">
    <property type="entry name" value="THIOREDOXIN_2"/>
    <property type="match status" value="1"/>
</dbReference>
<keyword evidence="2 10" id="KW-0575">Peroxidase</keyword>
<dbReference type="InterPro" id="IPR050217">
    <property type="entry name" value="Peroxiredoxin"/>
</dbReference>
<evidence type="ECO:0000256" key="1">
    <source>
        <dbReference type="ARBA" id="ARBA00009796"/>
    </source>
</evidence>
<comment type="similarity">
    <text evidence="1">Belongs to the peroxiredoxin family. AhpC/Prx1 subfamily.</text>
</comment>
<dbReference type="InterPro" id="IPR000866">
    <property type="entry name" value="AhpC/TSA"/>
</dbReference>
<dbReference type="AlphaFoldDB" id="A0A2K9NP07"/>
<dbReference type="GO" id="GO:0006979">
    <property type="term" value="P:response to oxidative stress"/>
    <property type="evidence" value="ECO:0007669"/>
    <property type="project" value="TreeGrafter"/>
</dbReference>
<evidence type="ECO:0000256" key="2">
    <source>
        <dbReference type="ARBA" id="ARBA00022559"/>
    </source>
</evidence>
<sequence>MEAHMSRLVGKIAPDFTAEAVANGEIKKLSLHKDFAGKWKVLYFYPLDFTFVCPTEITAFEDNLARFKELNCEVIGCSVDSAFSHLAWTQIERNKGGLGKMAHPLLADLTKQIARDYDVLADDAVALRGVFVIDDKNVIQTCTVNNLSVGRNVEEVLRTVEAYQYTAKHGEVCPAGWTKGSKTMKADPKGSQEYFATLK</sequence>
<evidence type="ECO:0000256" key="4">
    <source>
        <dbReference type="ARBA" id="ARBA00023002"/>
    </source>
</evidence>